<evidence type="ECO:0000256" key="5">
    <source>
        <dbReference type="ARBA" id="ARBA00022801"/>
    </source>
</evidence>
<feature type="compositionally biased region" description="Acidic residues" evidence="8">
    <location>
        <begin position="100"/>
        <end position="109"/>
    </location>
</feature>
<organism evidence="10 11">
    <name type="scientific">Nitzschia inconspicua</name>
    <dbReference type="NCBI Taxonomy" id="303405"/>
    <lineage>
        <taxon>Eukaryota</taxon>
        <taxon>Sar</taxon>
        <taxon>Stramenopiles</taxon>
        <taxon>Ochrophyta</taxon>
        <taxon>Bacillariophyta</taxon>
        <taxon>Bacillariophyceae</taxon>
        <taxon>Bacillariophycidae</taxon>
        <taxon>Bacillariales</taxon>
        <taxon>Bacillariaceae</taxon>
        <taxon>Nitzschia</taxon>
    </lineage>
</organism>
<dbReference type="AlphaFoldDB" id="A0A9K3KU46"/>
<accession>A0A9K3KU46</accession>
<protein>
    <recommendedName>
        <fullName evidence="3">rhomboid protease</fullName>
        <ecNumber evidence="3">3.4.21.105</ecNumber>
    </recommendedName>
</protein>
<feature type="region of interest" description="Disordered" evidence="8">
    <location>
        <begin position="18"/>
        <end position="69"/>
    </location>
</feature>
<evidence type="ECO:0000313" key="11">
    <source>
        <dbReference type="Proteomes" id="UP000693970"/>
    </source>
</evidence>
<dbReference type="Proteomes" id="UP000693970">
    <property type="component" value="Unassembled WGS sequence"/>
</dbReference>
<evidence type="ECO:0000256" key="1">
    <source>
        <dbReference type="ARBA" id="ARBA00000156"/>
    </source>
</evidence>
<dbReference type="InterPro" id="IPR002610">
    <property type="entry name" value="Peptidase_S54_rhomboid-like"/>
</dbReference>
<name>A0A9K3KU46_9STRA</name>
<comment type="catalytic activity">
    <reaction evidence="1 7">
        <text>Cleaves type-1 transmembrane domains using a catalytic dyad composed of serine and histidine that are contributed by different transmembrane domains.</text>
        <dbReference type="EC" id="3.4.21.105"/>
    </reaction>
</comment>
<reference evidence="10" key="1">
    <citation type="journal article" date="2021" name="Sci. Rep.">
        <title>Diploid genomic architecture of Nitzschia inconspicua, an elite biomass production diatom.</title>
        <authorList>
            <person name="Oliver A."/>
            <person name="Podell S."/>
            <person name="Pinowska A."/>
            <person name="Traller J.C."/>
            <person name="Smith S.R."/>
            <person name="McClure R."/>
            <person name="Beliaev A."/>
            <person name="Bohutskyi P."/>
            <person name="Hill E.A."/>
            <person name="Rabines A."/>
            <person name="Zheng H."/>
            <person name="Allen L.Z."/>
            <person name="Kuo A."/>
            <person name="Grigoriev I.V."/>
            <person name="Allen A.E."/>
            <person name="Hazlebeck D."/>
            <person name="Allen E.E."/>
        </authorList>
    </citation>
    <scope>NUCLEOTIDE SEQUENCE</scope>
    <source>
        <strain evidence="10">Hildebrandi</strain>
    </source>
</reference>
<keyword evidence="7" id="KW-0812">Transmembrane</keyword>
<keyword evidence="11" id="KW-1185">Reference proteome</keyword>
<feature type="region of interest" description="Disordered" evidence="8">
    <location>
        <begin position="93"/>
        <end position="118"/>
    </location>
</feature>
<keyword evidence="5 7" id="KW-0378">Hydrolase</keyword>
<feature type="transmembrane region" description="Helical" evidence="7">
    <location>
        <begin position="229"/>
        <end position="249"/>
    </location>
</feature>
<dbReference type="PANTHER" id="PTHR22936:SF69">
    <property type="entry name" value="RHOMBOID-LIKE PROTEIN"/>
    <property type="match status" value="1"/>
</dbReference>
<evidence type="ECO:0000256" key="6">
    <source>
        <dbReference type="ARBA" id="ARBA00022825"/>
    </source>
</evidence>
<comment type="caution">
    <text evidence="10">The sequence shown here is derived from an EMBL/GenBank/DDBJ whole genome shotgun (WGS) entry which is preliminary data.</text>
</comment>
<feature type="compositionally biased region" description="Low complexity" evidence="8">
    <location>
        <begin position="25"/>
        <end position="35"/>
    </location>
</feature>
<evidence type="ECO:0000256" key="3">
    <source>
        <dbReference type="ARBA" id="ARBA00013039"/>
    </source>
</evidence>
<dbReference type="EC" id="3.4.21.105" evidence="3"/>
<evidence type="ECO:0000256" key="8">
    <source>
        <dbReference type="SAM" id="MobiDB-lite"/>
    </source>
</evidence>
<proteinExistence type="inferred from homology"/>
<keyword evidence="7" id="KW-0472">Membrane</keyword>
<feature type="transmembrane region" description="Helical" evidence="7">
    <location>
        <begin position="420"/>
        <end position="439"/>
    </location>
</feature>
<keyword evidence="6 7" id="KW-0720">Serine protease</keyword>
<comment type="function">
    <text evidence="7">Serine protease involved in intramembrane proteolysis.</text>
</comment>
<evidence type="ECO:0000313" key="10">
    <source>
        <dbReference type="EMBL" id="KAG7349374.1"/>
    </source>
</evidence>
<feature type="compositionally biased region" description="Basic and acidic residues" evidence="8">
    <location>
        <begin position="53"/>
        <end position="69"/>
    </location>
</feature>
<dbReference type="Pfam" id="PF01694">
    <property type="entry name" value="Rhomboid"/>
    <property type="match status" value="1"/>
</dbReference>
<dbReference type="EMBL" id="JAGRRH010000019">
    <property type="protein sequence ID" value="KAG7349374.1"/>
    <property type="molecule type" value="Genomic_DNA"/>
</dbReference>
<dbReference type="PANTHER" id="PTHR22936">
    <property type="entry name" value="RHOMBOID-RELATED"/>
    <property type="match status" value="1"/>
</dbReference>
<dbReference type="GO" id="GO:0016020">
    <property type="term" value="C:membrane"/>
    <property type="evidence" value="ECO:0007669"/>
    <property type="project" value="UniProtKB-SubCell"/>
</dbReference>
<comment type="subcellular location">
    <subcellularLocation>
        <location evidence="7">Membrane</location>
        <topology evidence="7">Multi-pass membrane protein</topology>
    </subcellularLocation>
</comment>
<feature type="transmembrane region" description="Helical" evidence="7">
    <location>
        <begin position="489"/>
        <end position="510"/>
    </location>
</feature>
<evidence type="ECO:0000256" key="4">
    <source>
        <dbReference type="ARBA" id="ARBA00022670"/>
    </source>
</evidence>
<comment type="similarity">
    <text evidence="2 7">Belongs to the peptidase S54 family.</text>
</comment>
<dbReference type="GO" id="GO:0004252">
    <property type="term" value="F:serine-type endopeptidase activity"/>
    <property type="evidence" value="ECO:0007669"/>
    <property type="project" value="InterPro"/>
</dbReference>
<reference evidence="10" key="2">
    <citation type="submission" date="2021-04" db="EMBL/GenBank/DDBJ databases">
        <authorList>
            <person name="Podell S."/>
        </authorList>
    </citation>
    <scope>NUCLEOTIDE SEQUENCE</scope>
    <source>
        <strain evidence="10">Hildebrandi</strain>
    </source>
</reference>
<feature type="transmembrane region" description="Helical" evidence="7">
    <location>
        <begin position="296"/>
        <end position="316"/>
    </location>
</feature>
<gene>
    <name evidence="10" type="ORF">IV203_011971</name>
</gene>
<evidence type="ECO:0000256" key="7">
    <source>
        <dbReference type="RuleBase" id="RU362115"/>
    </source>
</evidence>
<dbReference type="OrthoDB" id="418595at2759"/>
<feature type="transmembrane region" description="Helical" evidence="7">
    <location>
        <begin position="328"/>
        <end position="346"/>
    </location>
</feature>
<dbReference type="GO" id="GO:0006508">
    <property type="term" value="P:proteolysis"/>
    <property type="evidence" value="ECO:0007669"/>
    <property type="project" value="UniProtKB-KW"/>
</dbReference>
<feature type="transmembrane region" description="Helical" evidence="7">
    <location>
        <begin position="352"/>
        <end position="374"/>
    </location>
</feature>
<keyword evidence="4 7" id="KW-0645">Protease</keyword>
<evidence type="ECO:0000256" key="2">
    <source>
        <dbReference type="ARBA" id="ARBA00009045"/>
    </source>
</evidence>
<feature type="domain" description="Peptidase S54 rhomboid" evidence="9">
    <location>
        <begin position="287"/>
        <end position="381"/>
    </location>
</feature>
<sequence length="604" mass="68116">MRADIGKLTVLGTIGENDIDDRILSSSSSSSSSSSDASALAYEPFDSNEEDSSDKNDVDVHEPNSADADQEQKRLEYFIRCIELVRTIDQGGEKNIAEDSKEEENDSELQVEGSQQCHPKTNSLSLVSDALFNDPTVLKALRLSLNCPGGLAEGLDPTIALYIKLFEFAQMQRHKKYGIRPYGVFGLFRNLSDIRSDLLWAQDAIHRRQTNKPYVSWADYYLKENSTLIFPYFTVFLIVISLIMMILAFDRNKWNVEPLNVNPLIGPTPEVLLGLGALEGKLMVETQQWWRLVTPMFLHGGIIHLVINLACIAVLGKCIERSHGFLRTGALFTISAVGGNMVSVLMQPGYVLVGASGGIFGLMGLCVADIILNWRLLFLIFDQRPDVIAGRLQMMDKEEDNGRGKKCWCYPNNYNFCTRFVCGLFLCLDILLNSAVGFTPLVDNFAHLGGLFYGFLFSLSSLKQLPLGFIDHAQQNAPMLLLCHKMRQLFLRFFGTVCAAMLLMVSAVLVSQSTGQHSPCLSCRYISCIPFPFWVSEEKRWWSCDICRGVYADIYKWEDQTFYGKLEMYCPQGYVKDVDIFDLQYQDFSVLEDDLESICQRECE</sequence>
<feature type="transmembrane region" description="Helical" evidence="7">
    <location>
        <begin position="445"/>
        <end position="462"/>
    </location>
</feature>
<keyword evidence="7" id="KW-1133">Transmembrane helix</keyword>
<evidence type="ECO:0000259" key="9">
    <source>
        <dbReference type="Pfam" id="PF01694"/>
    </source>
</evidence>
<dbReference type="InterPro" id="IPR022764">
    <property type="entry name" value="Peptidase_S54_rhomboid_dom"/>
</dbReference>